<dbReference type="EMBL" id="CAJRAU010000006">
    <property type="protein sequence ID" value="CAG5072015.1"/>
    <property type="molecule type" value="Genomic_DNA"/>
</dbReference>
<protein>
    <recommendedName>
        <fullName evidence="9">Membrane protein involved in the export of O-antigen and teichoic acid</fullName>
    </recommendedName>
</protein>
<feature type="transmembrane region" description="Helical" evidence="6">
    <location>
        <begin position="273"/>
        <end position="298"/>
    </location>
</feature>
<feature type="transmembrane region" description="Helical" evidence="6">
    <location>
        <begin position="21"/>
        <end position="43"/>
    </location>
</feature>
<feature type="transmembrane region" description="Helical" evidence="6">
    <location>
        <begin position="172"/>
        <end position="189"/>
    </location>
</feature>
<feature type="transmembrane region" description="Helical" evidence="6">
    <location>
        <begin position="410"/>
        <end position="432"/>
    </location>
</feature>
<evidence type="ECO:0000313" key="7">
    <source>
        <dbReference type="EMBL" id="CAG5072015.1"/>
    </source>
</evidence>
<keyword evidence="8" id="KW-1185">Reference proteome</keyword>
<dbReference type="PANTHER" id="PTHR30250:SF26">
    <property type="entry name" value="PSMA PROTEIN"/>
    <property type="match status" value="1"/>
</dbReference>
<feature type="transmembrane region" description="Helical" evidence="6">
    <location>
        <begin position="386"/>
        <end position="404"/>
    </location>
</feature>
<feature type="transmembrane region" description="Helical" evidence="6">
    <location>
        <begin position="235"/>
        <end position="253"/>
    </location>
</feature>
<feature type="transmembrane region" description="Helical" evidence="6">
    <location>
        <begin position="356"/>
        <end position="379"/>
    </location>
</feature>
<feature type="transmembrane region" description="Helical" evidence="6">
    <location>
        <begin position="63"/>
        <end position="81"/>
    </location>
</feature>
<keyword evidence="2" id="KW-1003">Cell membrane</keyword>
<gene>
    <name evidence="7" type="ORF">DYBT9623_03954</name>
</gene>
<feature type="transmembrane region" description="Helical" evidence="6">
    <location>
        <begin position="444"/>
        <end position="465"/>
    </location>
</feature>
<comment type="caution">
    <text evidence="7">The sequence shown here is derived from an EMBL/GenBank/DDBJ whole genome shotgun (WGS) entry which is preliminary data.</text>
</comment>
<dbReference type="Proteomes" id="UP000679725">
    <property type="component" value="Unassembled WGS sequence"/>
</dbReference>
<feature type="transmembrane region" description="Helical" evidence="6">
    <location>
        <begin position="102"/>
        <end position="122"/>
    </location>
</feature>
<evidence type="ECO:0008006" key="9">
    <source>
        <dbReference type="Google" id="ProtNLM"/>
    </source>
</evidence>
<evidence type="ECO:0000256" key="3">
    <source>
        <dbReference type="ARBA" id="ARBA00022692"/>
    </source>
</evidence>
<evidence type="ECO:0000256" key="5">
    <source>
        <dbReference type="ARBA" id="ARBA00023136"/>
    </source>
</evidence>
<dbReference type="RefSeq" id="WP_215235255.1">
    <property type="nucleotide sequence ID" value="NZ_CAJRAU010000006.1"/>
</dbReference>
<reference evidence="7 8" key="1">
    <citation type="submission" date="2021-04" db="EMBL/GenBank/DDBJ databases">
        <authorList>
            <person name="Rodrigo-Torres L."/>
            <person name="Arahal R. D."/>
            <person name="Lucena T."/>
        </authorList>
    </citation>
    <scope>NUCLEOTIDE SEQUENCE [LARGE SCALE GENOMIC DNA]</scope>
    <source>
        <strain evidence="7 8">CECT 9623</strain>
    </source>
</reference>
<feature type="transmembrane region" description="Helical" evidence="6">
    <location>
        <begin position="195"/>
        <end position="214"/>
    </location>
</feature>
<evidence type="ECO:0000313" key="8">
    <source>
        <dbReference type="Proteomes" id="UP000679725"/>
    </source>
</evidence>
<evidence type="ECO:0000256" key="6">
    <source>
        <dbReference type="SAM" id="Phobius"/>
    </source>
</evidence>
<dbReference type="Pfam" id="PF01554">
    <property type="entry name" value="MatE"/>
    <property type="match status" value="1"/>
</dbReference>
<evidence type="ECO:0000256" key="4">
    <source>
        <dbReference type="ARBA" id="ARBA00022989"/>
    </source>
</evidence>
<dbReference type="InterPro" id="IPR050833">
    <property type="entry name" value="Poly_Biosynth_Transport"/>
</dbReference>
<feature type="transmembrane region" description="Helical" evidence="6">
    <location>
        <begin position="477"/>
        <end position="497"/>
    </location>
</feature>
<keyword evidence="3 6" id="KW-0812">Transmembrane</keyword>
<keyword evidence="5 6" id="KW-0472">Membrane</keyword>
<accession>A0ABM8UUE2</accession>
<sequence length="509" mass="56763">MEKLGAKKENDASGSKYVTLAFLWGFVAKILDAGMKLFTVPLLLHHFGASDFGVISLALSVNAYLQLLDLGINTGAVKFFSQWIKEGKMELVDSVARTSITFYGLVGLVNAILLLALSQYGIHLFKVSGEQAQILQTMLYILAGFAIFNWATSVFSQLLIANEKIYYIQQINMGRSVTSFLAVLLTIHLKLNLVSYFLLFTVINSLIFVPFFIVSKRDKLISGFLPAIDYRNFLIIFRYSIAIIAIGIFQMTANKSRPIILSIFSTDGLRSVAEFRILETITLFVISLGGMFSSIFLPKTSRLVLNKDKSGMEKFAYQSTLYTSIICVILCAPFILNAEEIITIYVGDQYALLSKWLIIWMVIIVSYLHSSPVNSLLLAKGRTKSLLYSTAFSCIISLCINASMSESIGVGAAVIGHSVYIFIQMSMYYLYFNNKILGLNSLKVFKSFIVPTAIGAASVFLVILVQIDFENLLVQSVVKSILFFVAFVSLLILLKVVPIRDFLTRFKTR</sequence>
<organism evidence="7 8">
    <name type="scientific">Dyadobacter linearis</name>
    <dbReference type="NCBI Taxonomy" id="2823330"/>
    <lineage>
        <taxon>Bacteria</taxon>
        <taxon>Pseudomonadati</taxon>
        <taxon>Bacteroidota</taxon>
        <taxon>Cytophagia</taxon>
        <taxon>Cytophagales</taxon>
        <taxon>Spirosomataceae</taxon>
        <taxon>Dyadobacter</taxon>
    </lineage>
</organism>
<feature type="transmembrane region" description="Helical" evidence="6">
    <location>
        <begin position="319"/>
        <end position="336"/>
    </location>
</feature>
<evidence type="ECO:0000256" key="1">
    <source>
        <dbReference type="ARBA" id="ARBA00004651"/>
    </source>
</evidence>
<keyword evidence="4 6" id="KW-1133">Transmembrane helix</keyword>
<feature type="transmembrane region" description="Helical" evidence="6">
    <location>
        <begin position="134"/>
        <end position="160"/>
    </location>
</feature>
<proteinExistence type="predicted"/>
<comment type="subcellular location">
    <subcellularLocation>
        <location evidence="1">Cell membrane</location>
        <topology evidence="1">Multi-pass membrane protein</topology>
    </subcellularLocation>
</comment>
<evidence type="ECO:0000256" key="2">
    <source>
        <dbReference type="ARBA" id="ARBA00022475"/>
    </source>
</evidence>
<dbReference type="InterPro" id="IPR002528">
    <property type="entry name" value="MATE_fam"/>
</dbReference>
<name>A0ABM8UUE2_9BACT</name>
<dbReference type="PANTHER" id="PTHR30250">
    <property type="entry name" value="PST FAMILY PREDICTED COLANIC ACID TRANSPORTER"/>
    <property type="match status" value="1"/>
</dbReference>